<evidence type="ECO:0000256" key="2">
    <source>
        <dbReference type="ARBA" id="ARBA00007467"/>
    </source>
</evidence>
<evidence type="ECO:0000313" key="9">
    <source>
        <dbReference type="EMBL" id="QDS74108.1"/>
    </source>
</evidence>
<keyword evidence="6 8" id="KW-1133">Transmembrane helix</keyword>
<reference evidence="9 10" key="1">
    <citation type="submission" date="2019-07" db="EMBL/GenBank/DDBJ databases">
        <title>Finished genome of Venturia effusa.</title>
        <authorList>
            <person name="Young C.A."/>
            <person name="Cox M.P."/>
            <person name="Ganley A.R.D."/>
            <person name="David W.J."/>
        </authorList>
    </citation>
    <scope>NUCLEOTIDE SEQUENCE [LARGE SCALE GENOMIC DNA]</scope>
    <source>
        <strain evidence="10">albino</strain>
    </source>
</reference>
<comment type="similarity">
    <text evidence="2 8">Belongs to the battenin family.</text>
</comment>
<feature type="transmembrane region" description="Helical" evidence="8">
    <location>
        <begin position="143"/>
        <end position="166"/>
    </location>
</feature>
<dbReference type="STRING" id="50376.A0A517LEP5"/>
<dbReference type="GO" id="GO:0012505">
    <property type="term" value="C:endomembrane system"/>
    <property type="evidence" value="ECO:0007669"/>
    <property type="project" value="UniProtKB-SubCell"/>
</dbReference>
<feature type="transmembrane region" description="Helical" evidence="8">
    <location>
        <begin position="88"/>
        <end position="106"/>
    </location>
</feature>
<dbReference type="SUPFAM" id="SSF103473">
    <property type="entry name" value="MFS general substrate transporter"/>
    <property type="match status" value="1"/>
</dbReference>
<evidence type="ECO:0000256" key="3">
    <source>
        <dbReference type="ARBA" id="ARBA00022448"/>
    </source>
</evidence>
<name>A0A517LEP5_9PEZI</name>
<organism evidence="9 10">
    <name type="scientific">Venturia effusa</name>
    <dbReference type="NCBI Taxonomy" id="50376"/>
    <lineage>
        <taxon>Eukaryota</taxon>
        <taxon>Fungi</taxon>
        <taxon>Dikarya</taxon>
        <taxon>Ascomycota</taxon>
        <taxon>Pezizomycotina</taxon>
        <taxon>Dothideomycetes</taxon>
        <taxon>Pleosporomycetidae</taxon>
        <taxon>Venturiales</taxon>
        <taxon>Venturiaceae</taxon>
        <taxon>Venturia</taxon>
    </lineage>
</organism>
<dbReference type="AlphaFoldDB" id="A0A517LEP5"/>
<dbReference type="InterPro" id="IPR003492">
    <property type="entry name" value="Battenin_disease_Cln3"/>
</dbReference>
<feature type="transmembrane region" description="Helical" evidence="8">
    <location>
        <begin position="273"/>
        <end position="291"/>
    </location>
</feature>
<dbReference type="OrthoDB" id="5965864at2759"/>
<dbReference type="PRINTS" id="PR01315">
    <property type="entry name" value="BATTENIN"/>
</dbReference>
<keyword evidence="4 8" id="KW-0812">Transmembrane</keyword>
<proteinExistence type="inferred from homology"/>
<protein>
    <recommendedName>
        <fullName evidence="8">Protein BTN</fullName>
    </recommendedName>
</protein>
<comment type="subcellular location">
    <subcellularLocation>
        <location evidence="1">Endomembrane system</location>
        <topology evidence="1">Multi-pass membrane protein</topology>
    </subcellularLocation>
    <subcellularLocation>
        <location evidence="8">Vacuole membrane</location>
        <topology evidence="8">Multi-pass membrane protein</topology>
    </subcellularLocation>
</comment>
<dbReference type="GO" id="GO:0006865">
    <property type="term" value="P:amino acid transport"/>
    <property type="evidence" value="ECO:0007669"/>
    <property type="project" value="UniProtKB-KW"/>
</dbReference>
<feature type="transmembrane region" description="Helical" evidence="8">
    <location>
        <begin position="61"/>
        <end position="81"/>
    </location>
</feature>
<dbReference type="GO" id="GO:0051453">
    <property type="term" value="P:regulation of intracellular pH"/>
    <property type="evidence" value="ECO:0007669"/>
    <property type="project" value="TreeGrafter"/>
</dbReference>
<dbReference type="GO" id="GO:0005774">
    <property type="term" value="C:vacuolar membrane"/>
    <property type="evidence" value="ECO:0007669"/>
    <property type="project" value="UniProtKB-SubCell"/>
</dbReference>
<accession>A0A517LEP5</accession>
<sequence length="445" mass="48298">MPGTPSASWPLYKARLKAVFDGADPRVCAAFWLFGLINNVLYVIILSSALDLVGPSIPKALVLLFDVIPSFFTKLIAPYFIQAIPYSIRIWIFVSLSTCGMLLIALTPDGHVGIKMVGVMLASLSSGGGELSFLGLTHWYGHFALASWGSGTGGAGLVGAGAYVLATTTIGLSVRTSLLAFSFLPLIMLVSFFVVLPHEAMNKSRGGEEYQRIVEGQAEASGVDPLLEEDPALLEHEGLLSNSGSAARSFAATSSTSAAVQRFKANLKRASKLFFPYMLPLLLVYIAEYTINQGVAPTLLFPIKTSPFKEYRSFYPTYNAIYQVGVFISRSSTPFFRVHHLYLPSFLQMANLALLTAHALFDFIPSVYIIFAIVFWEGLLGGLVYVSTFAEITDHVPKEDREFSLGATSVSDSAGICVAGFIGMALEVALCSWQVDHGRDYCRKT</sequence>
<dbReference type="InterPro" id="IPR018460">
    <property type="entry name" value="Battenin_disease_Cln3_subgr"/>
</dbReference>
<dbReference type="Proteomes" id="UP000316270">
    <property type="component" value="Chromosome 10"/>
</dbReference>
<keyword evidence="8" id="KW-0926">Vacuole</keyword>
<keyword evidence="7 8" id="KW-0472">Membrane</keyword>
<feature type="transmembrane region" description="Helical" evidence="8">
    <location>
        <begin position="178"/>
        <end position="196"/>
    </location>
</feature>
<dbReference type="PANTHER" id="PTHR10981:SF0">
    <property type="entry name" value="BATTENIN"/>
    <property type="match status" value="1"/>
</dbReference>
<dbReference type="InterPro" id="IPR036259">
    <property type="entry name" value="MFS_trans_sf"/>
</dbReference>
<dbReference type="Pfam" id="PF02487">
    <property type="entry name" value="CLN3"/>
    <property type="match status" value="1"/>
</dbReference>
<feature type="transmembrane region" description="Helical" evidence="8">
    <location>
        <begin position="112"/>
        <end position="136"/>
    </location>
</feature>
<evidence type="ECO:0000256" key="5">
    <source>
        <dbReference type="ARBA" id="ARBA00022970"/>
    </source>
</evidence>
<gene>
    <name evidence="9" type="primary">BTN1</name>
    <name evidence="9" type="ORF">FKW77_009744</name>
</gene>
<keyword evidence="10" id="KW-1185">Reference proteome</keyword>
<keyword evidence="3" id="KW-0813">Transport</keyword>
<evidence type="ECO:0000256" key="7">
    <source>
        <dbReference type="ARBA" id="ARBA00023136"/>
    </source>
</evidence>
<evidence type="ECO:0000256" key="6">
    <source>
        <dbReference type="ARBA" id="ARBA00022989"/>
    </source>
</evidence>
<evidence type="ECO:0000256" key="8">
    <source>
        <dbReference type="RuleBase" id="RU361113"/>
    </source>
</evidence>
<keyword evidence="5" id="KW-0029">Amino-acid transport</keyword>
<feature type="transmembrane region" description="Helical" evidence="8">
    <location>
        <begin position="367"/>
        <end position="386"/>
    </location>
</feature>
<feature type="transmembrane region" description="Helical" evidence="8">
    <location>
        <begin position="27"/>
        <end position="49"/>
    </location>
</feature>
<dbReference type="PANTHER" id="PTHR10981">
    <property type="entry name" value="BATTENIN"/>
    <property type="match status" value="1"/>
</dbReference>
<evidence type="ECO:0000313" key="10">
    <source>
        <dbReference type="Proteomes" id="UP000316270"/>
    </source>
</evidence>
<dbReference type="Gene3D" id="1.20.1250.20">
    <property type="entry name" value="MFS general substrate transporter like domains"/>
    <property type="match status" value="1"/>
</dbReference>
<dbReference type="PIRSF" id="PIRSF015974">
    <property type="entry name" value="CLN3_BTN1"/>
    <property type="match status" value="1"/>
</dbReference>
<evidence type="ECO:0000256" key="4">
    <source>
        <dbReference type="ARBA" id="ARBA00022692"/>
    </source>
</evidence>
<evidence type="ECO:0000256" key="1">
    <source>
        <dbReference type="ARBA" id="ARBA00004127"/>
    </source>
</evidence>
<dbReference type="EMBL" id="CP042194">
    <property type="protein sequence ID" value="QDS74108.1"/>
    <property type="molecule type" value="Genomic_DNA"/>
</dbReference>